<dbReference type="InterPro" id="IPR009017">
    <property type="entry name" value="GFP"/>
</dbReference>
<dbReference type="SUPFAM" id="SSF63825">
    <property type="entry name" value="YWTD domain"/>
    <property type="match status" value="1"/>
</dbReference>
<dbReference type="PROSITE" id="PS51120">
    <property type="entry name" value="LDLRB"/>
    <property type="match status" value="2"/>
</dbReference>
<dbReference type="InterPro" id="IPR000742">
    <property type="entry name" value="EGF"/>
</dbReference>
<dbReference type="Pfam" id="PF00058">
    <property type="entry name" value="Ldl_recept_b"/>
    <property type="match status" value="2"/>
</dbReference>
<dbReference type="InterPro" id="IPR050778">
    <property type="entry name" value="Cueball_EGF_LRP_Nidogen"/>
</dbReference>
<dbReference type="GO" id="GO:0060070">
    <property type="term" value="P:canonical Wnt signaling pathway"/>
    <property type="evidence" value="ECO:0007669"/>
    <property type="project" value="TreeGrafter"/>
</dbReference>
<reference evidence="18" key="1">
    <citation type="submission" date="2022-08" db="UniProtKB">
        <authorList>
            <consortium name="EnsemblMetazoa"/>
        </authorList>
    </citation>
    <scope>IDENTIFICATION</scope>
    <source>
        <strain evidence="18">05x7-T-G4-1.051#20</strain>
    </source>
</reference>
<dbReference type="PROSITE" id="PS01187">
    <property type="entry name" value="EGF_CA"/>
    <property type="match status" value="1"/>
</dbReference>
<keyword evidence="8" id="KW-0084">Basement membrane</keyword>
<dbReference type="EnsemblMetazoa" id="G13651.1">
    <property type="protein sequence ID" value="G13651.1:cds"/>
    <property type="gene ID" value="G13651"/>
</dbReference>
<protein>
    <recommendedName>
        <fullName evidence="20">Nidogen-1</fullName>
    </recommendedName>
</protein>
<evidence type="ECO:0000256" key="8">
    <source>
        <dbReference type="ARBA" id="ARBA00022869"/>
    </source>
</evidence>
<dbReference type="InterPro" id="IPR006605">
    <property type="entry name" value="G2_nidogen/fibulin_G2F"/>
</dbReference>
<dbReference type="Proteomes" id="UP000005408">
    <property type="component" value="Unassembled WGS sequence"/>
</dbReference>
<feature type="signal peptide" evidence="14">
    <location>
        <begin position="1"/>
        <end position="21"/>
    </location>
</feature>
<organism evidence="18 19">
    <name type="scientific">Magallana gigas</name>
    <name type="common">Pacific oyster</name>
    <name type="synonym">Crassostrea gigas</name>
    <dbReference type="NCBI Taxonomy" id="29159"/>
    <lineage>
        <taxon>Eukaryota</taxon>
        <taxon>Metazoa</taxon>
        <taxon>Spiralia</taxon>
        <taxon>Lophotrochozoa</taxon>
        <taxon>Mollusca</taxon>
        <taxon>Bivalvia</taxon>
        <taxon>Autobranchia</taxon>
        <taxon>Pteriomorphia</taxon>
        <taxon>Ostreida</taxon>
        <taxon>Ostreoidea</taxon>
        <taxon>Ostreidae</taxon>
        <taxon>Magallana</taxon>
    </lineage>
</organism>
<evidence type="ECO:0000256" key="1">
    <source>
        <dbReference type="ARBA" id="ARBA00004302"/>
    </source>
</evidence>
<evidence type="ECO:0000259" key="15">
    <source>
        <dbReference type="PROSITE" id="PS50026"/>
    </source>
</evidence>
<dbReference type="SMART" id="SM00539">
    <property type="entry name" value="NIDO"/>
    <property type="match status" value="1"/>
</dbReference>
<dbReference type="GO" id="GO:0017147">
    <property type="term" value="F:Wnt-protein binding"/>
    <property type="evidence" value="ECO:0007669"/>
    <property type="project" value="TreeGrafter"/>
</dbReference>
<evidence type="ECO:0000256" key="11">
    <source>
        <dbReference type="ARBA" id="ARBA00023180"/>
    </source>
</evidence>
<evidence type="ECO:0000256" key="13">
    <source>
        <dbReference type="PROSITE-ProRule" id="PRU00461"/>
    </source>
</evidence>
<dbReference type="GO" id="GO:0007160">
    <property type="term" value="P:cell-matrix adhesion"/>
    <property type="evidence" value="ECO:0007669"/>
    <property type="project" value="InterPro"/>
</dbReference>
<evidence type="ECO:0000256" key="3">
    <source>
        <dbReference type="ARBA" id="ARBA00022530"/>
    </source>
</evidence>
<proteinExistence type="predicted"/>
<dbReference type="SMART" id="SM00179">
    <property type="entry name" value="EGF_CA"/>
    <property type="match status" value="5"/>
</dbReference>
<evidence type="ECO:0000256" key="4">
    <source>
        <dbReference type="ARBA" id="ARBA00022536"/>
    </source>
</evidence>
<sequence length="1261" mass="139886">MEARVFGVVLLGAAWIGLCEGIPYDLFFSYGYQFGDTVLERGDDVSSNEVSLDVPIVYYDQRYNSIFVNNNGHLSFDYEVPVYLPTLRLGSRYKLIAAFLSDIDTSAAGSVYYRQTQDENLLERASSDVKGHFQGYQDFKATGLFIATWEDVGYFPANSTKLNTFQIVLVSDGSDTFAILNYLDGGINWITSEGKLGDTNKDPPGQVGFDAGDEKRAFRIGKYSGKSNADEVATASNVKVPGQWMFNIGRLNGGDIQGPTFNTEDNTGVVIFEPTLGGETCTEGAKQCHLNAKCVDYTGGYCCKCLDNYYGNGNTCLENGAPQRLNGKVYGELNGYTIDNLDMHVYIVTRDGRAYTAISRIPTQLEGNMRSLVTIGGIMGWMFALPQHPDAKNGFMLTGGVLNHTAVMTYPSGEQAQITQQFFGHDTQGHMRLETQVQGSVPTVPPNSTITLGDYTEEYQRVAPGHWKSTSTSRYVMNGVTRQYQLEQTIMFTECPHNTDPQTSVLRLMTSRNYLSFEESQNIVRYIITGKVGVSQSGLDPCIDGAASCHQYAECIPYGNNFQCQCQTGFIGDGTDCQDVNECTDSPCDVNADCYNLPGSFECTCRFGFTGNGLQCQREVRLCGDDVCHPNARCVFNSDIGRPMCECNSGYYGDGKNCTTLAFECNEAPEVCHQDAQCIYDFQEQRYKCECGEGFSGDGLVCQAYKDQCDRCHANATCVFNINTFTHTCQCNPGFTGDGRYCSLIEVPTVCRLCSENAECLLDVSSQEFTCQCRSNYRGDGFNCTQVDCRTEQICDPNADCMYDPFELRDLCLCRNGFTGDGLTCEPEGCEVYNDCDVNAQCLPDPRYTNRYACRCNQGYRGDGKQCEQEEISCNQINNCSPFAECLYSLSVDSYRCRCRPGYDGDGTSCIPSGDNCQRNPSVCDGNANCVSNGDIYVCQCNSGFRGNGKICYRTSSEDYLILSQGKTISRVNINQEDGPGQLILSQPDQLIVGVDSDCADGSVYYTDVVEGSIYHVTANGSNLNRIVSGLKSPEGLSIDWVSRNMYWTDSELDCIEVSRLNGTSRKRLFERELVNPRAIVVSPQRGRMYWTDWNRGTPKIEVANMDGTNRKVFVESDLRLPNGLTVDLYSSQVCWGDAGTSKVECIREDGVGRVLLTDSAPYPFGLSYHGNNIFWTDWSQKAVMEVSRGGSPRASLEIPVGGNGRLYGLTSVTECPRINNACSRKRVMRYQSLERESKEKEEMVTKYSRQKQRWTTCDMT</sequence>
<dbReference type="PROSITE" id="PS50993">
    <property type="entry name" value="NIDOGEN_G2"/>
    <property type="match status" value="1"/>
</dbReference>
<comment type="caution">
    <text evidence="12">Lacks conserved residue(s) required for the propagation of feature annotation.</text>
</comment>
<dbReference type="GO" id="GO:0005886">
    <property type="term" value="C:plasma membrane"/>
    <property type="evidence" value="ECO:0007669"/>
    <property type="project" value="TreeGrafter"/>
</dbReference>
<dbReference type="InterPro" id="IPR009030">
    <property type="entry name" value="Growth_fac_rcpt_cys_sf"/>
</dbReference>
<evidence type="ECO:0000259" key="17">
    <source>
        <dbReference type="PROSITE" id="PS51220"/>
    </source>
</evidence>
<dbReference type="InterPro" id="IPR000033">
    <property type="entry name" value="LDLR_classB_rpt"/>
</dbReference>
<dbReference type="Gene3D" id="2.10.25.10">
    <property type="entry name" value="Laminin"/>
    <property type="match status" value="10"/>
</dbReference>
<dbReference type="InterPro" id="IPR024731">
    <property type="entry name" value="NELL2-like_EGF"/>
</dbReference>
<dbReference type="InterPro" id="IPR001881">
    <property type="entry name" value="EGF-like_Ca-bd_dom"/>
</dbReference>
<dbReference type="FunFam" id="2.120.10.30:FF:000241">
    <property type="entry name" value="Low-density lipoprotein receptor-related protein 6"/>
    <property type="match status" value="1"/>
</dbReference>
<feature type="domain" description="EGF-like" evidence="15">
    <location>
        <begin position="661"/>
        <end position="703"/>
    </location>
</feature>
<dbReference type="AlphaFoldDB" id="A0A8W8IDE4"/>
<evidence type="ECO:0000256" key="9">
    <source>
        <dbReference type="ARBA" id="ARBA00022889"/>
    </source>
</evidence>
<dbReference type="FunFam" id="2.10.25.10:FF:000038">
    <property type="entry name" value="Fibrillin 2"/>
    <property type="match status" value="1"/>
</dbReference>
<feature type="disulfide bond" evidence="12">
    <location>
        <begin position="880"/>
        <end position="897"/>
    </location>
</feature>
<dbReference type="PANTHER" id="PTHR46513">
    <property type="entry name" value="VITELLOGENIN RECEPTOR-LIKE PROTEIN-RELATED-RELATED"/>
    <property type="match status" value="1"/>
</dbReference>
<dbReference type="PROSITE" id="PS51220">
    <property type="entry name" value="NIDO"/>
    <property type="match status" value="1"/>
</dbReference>
<dbReference type="PROSITE" id="PS50026">
    <property type="entry name" value="EGF_3"/>
    <property type="match status" value="8"/>
</dbReference>
<dbReference type="InterPro" id="IPR018097">
    <property type="entry name" value="EGF_Ca-bd_CS"/>
</dbReference>
<dbReference type="SUPFAM" id="SSF54511">
    <property type="entry name" value="GFP-like"/>
    <property type="match status" value="1"/>
</dbReference>
<evidence type="ECO:0000256" key="2">
    <source>
        <dbReference type="ARBA" id="ARBA00022525"/>
    </source>
</evidence>
<dbReference type="SMART" id="SM00135">
    <property type="entry name" value="LY"/>
    <property type="match status" value="5"/>
</dbReference>
<keyword evidence="2" id="KW-0964">Secreted</keyword>
<comment type="subcellular location">
    <subcellularLocation>
        <location evidence="1">Secreted</location>
        <location evidence="1">Extracellular space</location>
        <location evidence="1">Extracellular matrix</location>
        <location evidence="1">Basement membrane</location>
    </subcellularLocation>
</comment>
<evidence type="ECO:0000256" key="14">
    <source>
        <dbReference type="SAM" id="SignalP"/>
    </source>
</evidence>
<feature type="repeat" description="LDL-receptor class B" evidence="13">
    <location>
        <begin position="1044"/>
        <end position="1086"/>
    </location>
</feature>
<keyword evidence="6" id="KW-0677">Repeat</keyword>
<keyword evidence="5 14" id="KW-0732">Signal</keyword>
<dbReference type="InterPro" id="IPR003886">
    <property type="entry name" value="NIDO_dom"/>
</dbReference>
<feature type="domain" description="EGF-like" evidence="15">
    <location>
        <begin position="826"/>
        <end position="868"/>
    </location>
</feature>
<feature type="disulfide bond" evidence="12">
    <location>
        <begin position="712"/>
        <end position="729"/>
    </location>
</feature>
<feature type="domain" description="EGF-like" evidence="15">
    <location>
        <begin position="579"/>
        <end position="617"/>
    </location>
</feature>
<evidence type="ECO:0000259" key="16">
    <source>
        <dbReference type="PROSITE" id="PS50993"/>
    </source>
</evidence>
<feature type="repeat" description="LDL-receptor class B" evidence="13">
    <location>
        <begin position="1087"/>
        <end position="1131"/>
    </location>
</feature>
<dbReference type="PANTHER" id="PTHR46513:SF13">
    <property type="entry name" value="EGF-LIKE DOMAIN-CONTAINING PROTEIN"/>
    <property type="match status" value="1"/>
</dbReference>
<dbReference type="InterPro" id="IPR011042">
    <property type="entry name" value="6-blade_b-propeller_TolB-like"/>
</dbReference>
<dbReference type="GO" id="GO:0042813">
    <property type="term" value="F:Wnt receptor activity"/>
    <property type="evidence" value="ECO:0007669"/>
    <property type="project" value="TreeGrafter"/>
</dbReference>
<feature type="domain" description="EGF-like" evidence="15">
    <location>
        <begin position="705"/>
        <end position="743"/>
    </location>
</feature>
<evidence type="ECO:0000313" key="18">
    <source>
        <dbReference type="EnsemblMetazoa" id="G13651.1:cds"/>
    </source>
</evidence>
<evidence type="ECO:0000256" key="5">
    <source>
        <dbReference type="ARBA" id="ARBA00022729"/>
    </source>
</evidence>
<dbReference type="Gene3D" id="2.40.155.10">
    <property type="entry name" value="Green fluorescent protein"/>
    <property type="match status" value="1"/>
</dbReference>
<dbReference type="SMART" id="SM00181">
    <property type="entry name" value="EGF"/>
    <property type="match status" value="11"/>
</dbReference>
<dbReference type="GO" id="GO:0005509">
    <property type="term" value="F:calcium ion binding"/>
    <property type="evidence" value="ECO:0007669"/>
    <property type="project" value="InterPro"/>
</dbReference>
<evidence type="ECO:0000256" key="7">
    <source>
        <dbReference type="ARBA" id="ARBA00022837"/>
    </source>
</evidence>
<evidence type="ECO:0000256" key="6">
    <source>
        <dbReference type="ARBA" id="ARBA00022737"/>
    </source>
</evidence>
<feature type="disulfide bond" evidence="12">
    <location>
        <begin position="672"/>
        <end position="689"/>
    </location>
</feature>
<keyword evidence="11" id="KW-0325">Glycoprotein</keyword>
<dbReference type="PROSITE" id="PS00010">
    <property type="entry name" value="ASX_HYDROXYL"/>
    <property type="match status" value="1"/>
</dbReference>
<keyword evidence="4 12" id="KW-0245">EGF-like domain</keyword>
<feature type="disulfide bond" evidence="12">
    <location>
        <begin position="628"/>
        <end position="645"/>
    </location>
</feature>
<evidence type="ECO:0000256" key="12">
    <source>
        <dbReference type="PROSITE-ProRule" id="PRU00076"/>
    </source>
</evidence>
<keyword evidence="19" id="KW-1185">Reference proteome</keyword>
<dbReference type="GO" id="GO:0005604">
    <property type="term" value="C:basement membrane"/>
    <property type="evidence" value="ECO:0007669"/>
    <property type="project" value="UniProtKB-SubCell"/>
</dbReference>
<dbReference type="Gene3D" id="2.120.10.30">
    <property type="entry name" value="TolB, C-terminal domain"/>
    <property type="match status" value="1"/>
</dbReference>
<dbReference type="Pfam" id="PF06119">
    <property type="entry name" value="NIDO"/>
    <property type="match status" value="1"/>
</dbReference>
<evidence type="ECO:0008006" key="20">
    <source>
        <dbReference type="Google" id="ProtNLM"/>
    </source>
</evidence>
<dbReference type="InterPro" id="IPR000152">
    <property type="entry name" value="EGF-type_Asp/Asn_hydroxyl_site"/>
</dbReference>
<keyword evidence="7" id="KW-0106">Calcium</keyword>
<feature type="domain" description="Nidogen G2 beta-barrel" evidence="16">
    <location>
        <begin position="321"/>
        <end position="542"/>
    </location>
</feature>
<feature type="domain" description="EGF-like" evidence="15">
    <location>
        <begin position="619"/>
        <end position="659"/>
    </location>
</feature>
<evidence type="ECO:0000256" key="10">
    <source>
        <dbReference type="ARBA" id="ARBA00023157"/>
    </source>
</evidence>
<name>A0A8W8IDE4_MAGGI</name>
<dbReference type="Pfam" id="PF07474">
    <property type="entry name" value="G2F"/>
    <property type="match status" value="1"/>
</dbReference>
<feature type="domain" description="EGF-like" evidence="15">
    <location>
        <begin position="913"/>
        <end position="953"/>
    </location>
</feature>
<feature type="chain" id="PRO_5036443731" description="Nidogen-1" evidence="14">
    <location>
        <begin position="22"/>
        <end position="1261"/>
    </location>
</feature>
<dbReference type="SMART" id="SM00682">
    <property type="entry name" value="G2F"/>
    <property type="match status" value="1"/>
</dbReference>
<keyword evidence="9" id="KW-0130">Cell adhesion</keyword>
<dbReference type="SUPFAM" id="SSF57184">
    <property type="entry name" value="Growth factor receptor domain"/>
    <property type="match status" value="2"/>
</dbReference>
<feature type="domain" description="EGF-like" evidence="15">
    <location>
        <begin position="870"/>
        <end position="911"/>
    </location>
</feature>
<accession>A0A8W8IDE4</accession>
<dbReference type="Pfam" id="PF12947">
    <property type="entry name" value="EGF_3"/>
    <property type="match status" value="5"/>
</dbReference>
<evidence type="ECO:0000313" key="19">
    <source>
        <dbReference type="Proteomes" id="UP000005408"/>
    </source>
</evidence>
<keyword evidence="3" id="KW-0272">Extracellular matrix</keyword>
<dbReference type="PROSITE" id="PS01186">
    <property type="entry name" value="EGF_2"/>
    <property type="match status" value="8"/>
</dbReference>
<feature type="domain" description="EGF-like" evidence="15">
    <location>
        <begin position="538"/>
        <end position="578"/>
    </location>
</feature>
<feature type="domain" description="NIDO" evidence="17">
    <location>
        <begin position="98"/>
        <end position="251"/>
    </location>
</feature>
<dbReference type="CDD" id="cd00054">
    <property type="entry name" value="EGF_CA"/>
    <property type="match status" value="1"/>
</dbReference>
<keyword evidence="10 12" id="KW-1015">Disulfide bond</keyword>